<accession>A0ABV7ZRJ7</accession>
<keyword evidence="3" id="KW-1185">Reference proteome</keyword>
<dbReference type="EMBL" id="JBHRZN010000003">
    <property type="protein sequence ID" value="MFC3850489.1"/>
    <property type="molecule type" value="Genomic_DNA"/>
</dbReference>
<dbReference type="InterPro" id="IPR052898">
    <property type="entry name" value="ACAD10-like"/>
</dbReference>
<dbReference type="RefSeq" id="WP_290290214.1">
    <property type="nucleotide sequence ID" value="NZ_CP047211.1"/>
</dbReference>
<feature type="domain" description="Aminoglycoside phosphotransferase" evidence="1">
    <location>
        <begin position="43"/>
        <end position="273"/>
    </location>
</feature>
<dbReference type="Gene3D" id="3.90.1200.10">
    <property type="match status" value="1"/>
</dbReference>
<dbReference type="InterPro" id="IPR041726">
    <property type="entry name" value="ACAD10_11_N"/>
</dbReference>
<reference evidence="3" key="1">
    <citation type="journal article" date="2019" name="Int. J. Syst. Evol. Microbiol.">
        <title>The Global Catalogue of Microorganisms (GCM) 10K type strain sequencing project: providing services to taxonomists for standard genome sequencing and annotation.</title>
        <authorList>
            <consortium name="The Broad Institute Genomics Platform"/>
            <consortium name="The Broad Institute Genome Sequencing Center for Infectious Disease"/>
            <person name="Wu L."/>
            <person name="Ma J."/>
        </authorList>
    </citation>
    <scope>NUCLEOTIDE SEQUENCE [LARGE SCALE GENOMIC DNA]</scope>
    <source>
        <strain evidence="3">CCUG 53252</strain>
    </source>
</reference>
<gene>
    <name evidence="2" type="ORF">ACFORJ_09990</name>
</gene>
<dbReference type="Gene3D" id="3.30.200.20">
    <property type="entry name" value="Phosphorylase Kinase, domain 1"/>
    <property type="match status" value="1"/>
</dbReference>
<dbReference type="InterPro" id="IPR011009">
    <property type="entry name" value="Kinase-like_dom_sf"/>
</dbReference>
<dbReference type="CDD" id="cd05154">
    <property type="entry name" value="ACAD10_11_N-like"/>
    <property type="match status" value="1"/>
</dbReference>
<organism evidence="2 3">
    <name type="scientific">Corynebacterium hansenii</name>
    <dbReference type="NCBI Taxonomy" id="394964"/>
    <lineage>
        <taxon>Bacteria</taxon>
        <taxon>Bacillati</taxon>
        <taxon>Actinomycetota</taxon>
        <taxon>Actinomycetes</taxon>
        <taxon>Mycobacteriales</taxon>
        <taxon>Corynebacteriaceae</taxon>
        <taxon>Corynebacterium</taxon>
    </lineage>
</organism>
<protein>
    <submittedName>
        <fullName evidence="2">Phosphotransferase family protein</fullName>
    </submittedName>
</protein>
<dbReference type="SUPFAM" id="SSF56112">
    <property type="entry name" value="Protein kinase-like (PK-like)"/>
    <property type="match status" value="1"/>
</dbReference>
<comment type="caution">
    <text evidence="2">The sequence shown here is derived from an EMBL/GenBank/DDBJ whole genome shotgun (WGS) entry which is preliminary data.</text>
</comment>
<name>A0ABV7ZRJ7_9CORY</name>
<sequence length="355" mass="37868">MNASDSLTREALPLGPLRDYLEGKAADGAGLVVKPEIVGELTATRLTGGKSNLTFLVEDEGGHRWAVRRPPMAGVTPSAHDMKREFTVMRGLGGTDVPVPEMIALCTDESVIGAQFLVSGFVDGRIIRAASDLDGLSDAQLDAAINGMVGALSTLHATDYRAAGLGEFGRPEGYLTRQAKRWLKQWGHVKAEEIPDVERLGNALLDRVVAVEAEAPAPSVVHGDYRLDNVMLDHDDPGKILAIVDWELSTLGDPLSDVAMMCAYRSPQLDRVLGFDAAWSAQRVPSPDELAQRYATATGSTLPNWDFYLALAYFKIGVIAAGIAHRTRQGADAGEDDAGSTVPEYMSLGLAALGG</sequence>
<dbReference type="Pfam" id="PF01636">
    <property type="entry name" value="APH"/>
    <property type="match status" value="1"/>
</dbReference>
<dbReference type="Proteomes" id="UP001595751">
    <property type="component" value="Unassembled WGS sequence"/>
</dbReference>
<proteinExistence type="predicted"/>
<dbReference type="PANTHER" id="PTHR47829:SF1">
    <property type="entry name" value="HAD FAMILY PHOSPHATASE"/>
    <property type="match status" value="1"/>
</dbReference>
<evidence type="ECO:0000313" key="2">
    <source>
        <dbReference type="EMBL" id="MFC3850489.1"/>
    </source>
</evidence>
<evidence type="ECO:0000259" key="1">
    <source>
        <dbReference type="Pfam" id="PF01636"/>
    </source>
</evidence>
<dbReference type="InterPro" id="IPR002575">
    <property type="entry name" value="Aminoglycoside_PTrfase"/>
</dbReference>
<dbReference type="PANTHER" id="PTHR47829">
    <property type="entry name" value="HYDROLASE, PUTATIVE (AFU_ORTHOLOGUE AFUA_1G12880)-RELATED"/>
    <property type="match status" value="1"/>
</dbReference>
<evidence type="ECO:0000313" key="3">
    <source>
        <dbReference type="Proteomes" id="UP001595751"/>
    </source>
</evidence>